<dbReference type="InterPro" id="IPR043128">
    <property type="entry name" value="Rev_trsase/Diguanyl_cyclase"/>
</dbReference>
<reference evidence="5" key="1">
    <citation type="journal article" date="2016" name="Nature">
        <title>Redefining the invertebrate RNA virosphere.</title>
        <authorList>
            <person name="Shi M."/>
            <person name="Lin X.D."/>
            <person name="Tian J.H."/>
            <person name="Chen L.J."/>
            <person name="Chen X."/>
            <person name="Li C.X."/>
            <person name="Qin X.C."/>
            <person name="Li J."/>
            <person name="Cao J.P."/>
            <person name="Eden J.S."/>
            <person name="Buchmann J."/>
            <person name="Wang W."/>
            <person name="Xu J."/>
            <person name="Holmes E.C."/>
            <person name="Zhang Y.Z."/>
        </authorList>
    </citation>
    <scope>NUCLEOTIDE SEQUENCE</scope>
    <source>
        <strain evidence="5">WLJQ124021</strain>
    </source>
</reference>
<evidence type="ECO:0000256" key="1">
    <source>
        <dbReference type="ARBA" id="ARBA00022679"/>
    </source>
</evidence>
<sequence>MRYGTSLPTRYATTDSKHWRSPVSLDGVREDVLSYHNTTVKPNCRHLDDAILAARRAFKIGERVNPIHLNDMLQTASFTDASSPGLPWRLYGYHTKKEVRSDERAVQSIRYFWHQIKCGKDINPADCCAYVRSHLTVYPKEKIRAVWGYPYTVSVQEACFAVPLIDAYKKRGPIAYGWEMVKGGMRKVEALLSQAHFKYALDFSSFDKTLPSWLIREAFDIIIANYDFSRYQDAGIPHTDALHRVWDYIVNYFINTPIRLSNGERFLKDSGVASGSYFTQIIDSVCNFILIEYICRKFGIYPSGIKVLGDDSIFCSNNYVSLDSMQPVFADLGMKLNVEKSIVTESLFDITFLGFRFENHLPVKPTEDWLAALHHPEHTDKSFDDFASRALGILYANCGVNLDVDQYCRAIIKSSPFRIKLSRSFRRYLRAMGVERLKKEPPPPTTLCLNILFG</sequence>
<keyword evidence="2" id="KW-0548">Nucleotidyltransferase</keyword>
<evidence type="ECO:0000256" key="3">
    <source>
        <dbReference type="ARBA" id="ARBA00022953"/>
    </source>
</evidence>
<name>A0A1L3KM02_9VIRU</name>
<dbReference type="Gene3D" id="3.30.70.270">
    <property type="match status" value="1"/>
</dbReference>
<dbReference type="SUPFAM" id="SSF56672">
    <property type="entry name" value="DNA/RNA polymerases"/>
    <property type="match status" value="1"/>
</dbReference>
<protein>
    <submittedName>
        <fullName evidence="5">RdRp</fullName>
    </submittedName>
</protein>
<keyword evidence="1" id="KW-0808">Transferase</keyword>
<dbReference type="GO" id="GO:0006351">
    <property type="term" value="P:DNA-templated transcription"/>
    <property type="evidence" value="ECO:0007669"/>
    <property type="project" value="InterPro"/>
</dbReference>
<organism evidence="5">
    <name type="scientific">Wenling partiti-like virus 3</name>
    <dbReference type="NCBI Taxonomy" id="1923521"/>
    <lineage>
        <taxon>Viruses</taxon>
        <taxon>Riboviria</taxon>
    </lineage>
</organism>
<feature type="domain" description="RdRp catalytic" evidence="4">
    <location>
        <begin position="196"/>
        <end position="324"/>
    </location>
</feature>
<accession>A0A1L3KM02</accession>
<keyword evidence="3" id="KW-0693">Viral RNA replication</keyword>
<evidence type="ECO:0000259" key="4">
    <source>
        <dbReference type="PROSITE" id="PS50507"/>
    </source>
</evidence>
<dbReference type="InterPro" id="IPR001205">
    <property type="entry name" value="RNA-dir_pol_C"/>
</dbReference>
<proteinExistence type="predicted"/>
<dbReference type="Pfam" id="PF00680">
    <property type="entry name" value="RdRP_1"/>
    <property type="match status" value="1"/>
</dbReference>
<dbReference type="GO" id="GO:0039694">
    <property type="term" value="P:viral RNA genome replication"/>
    <property type="evidence" value="ECO:0007669"/>
    <property type="project" value="InterPro"/>
</dbReference>
<dbReference type="GO" id="GO:0003968">
    <property type="term" value="F:RNA-directed RNA polymerase activity"/>
    <property type="evidence" value="ECO:0007669"/>
    <property type="project" value="InterPro"/>
</dbReference>
<evidence type="ECO:0000313" key="5">
    <source>
        <dbReference type="EMBL" id="APG78345.1"/>
    </source>
</evidence>
<evidence type="ECO:0000256" key="2">
    <source>
        <dbReference type="ARBA" id="ARBA00022695"/>
    </source>
</evidence>
<dbReference type="InterPro" id="IPR007094">
    <property type="entry name" value="RNA-dir_pol_PSvirus"/>
</dbReference>
<dbReference type="EMBL" id="KX884230">
    <property type="protein sequence ID" value="APG78345.1"/>
    <property type="molecule type" value="Genomic_RNA"/>
</dbReference>
<dbReference type="InterPro" id="IPR043502">
    <property type="entry name" value="DNA/RNA_pol_sf"/>
</dbReference>
<dbReference type="PROSITE" id="PS50507">
    <property type="entry name" value="RDRP_SSRNA_POS"/>
    <property type="match status" value="1"/>
</dbReference>
<dbReference type="GO" id="GO:0003723">
    <property type="term" value="F:RNA binding"/>
    <property type="evidence" value="ECO:0007669"/>
    <property type="project" value="InterPro"/>
</dbReference>